<evidence type="ECO:0000256" key="1">
    <source>
        <dbReference type="SAM" id="Phobius"/>
    </source>
</evidence>
<sequence>MHNDFIPRPYVYQDPCSKGYKRTPITLSDLKRIGLGARRSSLFGAVAVYWHEQDDTYHIQYLTSITGKALLTLVLPFAVLGYGVMNIKEVLGDYRRRIFERKYGSFSTDTVFPRDRSHALIRELRQGQAKY</sequence>
<keyword evidence="1" id="KW-0472">Membrane</keyword>
<dbReference type="EMBL" id="KE691058">
    <property type="protein sequence ID" value="ERE47393.1"/>
    <property type="molecule type" value="Genomic_DNA"/>
</dbReference>
<keyword evidence="1" id="KW-1133">Transmembrane helix</keyword>
<keyword evidence="1" id="KW-0812">Transmembrane</keyword>
<proteinExistence type="predicted"/>
<accession>A0A061HWP6</accession>
<gene>
    <name evidence="2" type="ORF">H671_21652</name>
</gene>
<organism evidence="2 3">
    <name type="scientific">Cricetulus griseus</name>
    <name type="common">Chinese hamster</name>
    <name type="synonym">Cricetulus barabensis griseus</name>
    <dbReference type="NCBI Taxonomy" id="10029"/>
    <lineage>
        <taxon>Eukaryota</taxon>
        <taxon>Metazoa</taxon>
        <taxon>Chordata</taxon>
        <taxon>Craniata</taxon>
        <taxon>Vertebrata</taxon>
        <taxon>Euteleostomi</taxon>
        <taxon>Mammalia</taxon>
        <taxon>Eutheria</taxon>
        <taxon>Euarchontoglires</taxon>
        <taxon>Glires</taxon>
        <taxon>Rodentia</taxon>
        <taxon>Myomorpha</taxon>
        <taxon>Muroidea</taxon>
        <taxon>Cricetidae</taxon>
        <taxon>Cricetinae</taxon>
        <taxon>Cricetulus</taxon>
    </lineage>
</organism>
<protein>
    <submittedName>
        <fullName evidence="2">Uncharacterized protein</fullName>
    </submittedName>
</protein>
<dbReference type="Proteomes" id="UP000030759">
    <property type="component" value="Unassembled WGS sequence"/>
</dbReference>
<name>A0A061HWP6_CRIGR</name>
<evidence type="ECO:0000313" key="2">
    <source>
        <dbReference type="EMBL" id="ERE47393.1"/>
    </source>
</evidence>
<reference evidence="3" key="1">
    <citation type="journal article" date="2013" name="Nat. Biotechnol.">
        <title>Chinese hamster genome sequenced from sorted chromosomes.</title>
        <authorList>
            <person name="Brinkrolf K."/>
            <person name="Rupp O."/>
            <person name="Laux H."/>
            <person name="Kollin F."/>
            <person name="Ernst W."/>
            <person name="Linke B."/>
            <person name="Kofler R."/>
            <person name="Romand S."/>
            <person name="Hesse F."/>
            <person name="Budach W.E."/>
            <person name="Galosy S."/>
            <person name="Muller D."/>
            <person name="Noll T."/>
            <person name="Wienberg J."/>
            <person name="Jostock T."/>
            <person name="Leonard M."/>
            <person name="Grillari J."/>
            <person name="Tauch A."/>
            <person name="Goesmann A."/>
            <person name="Helk B."/>
            <person name="Mott J.E."/>
            <person name="Puhler A."/>
            <person name="Borth N."/>
        </authorList>
    </citation>
    <scope>NUCLEOTIDE SEQUENCE [LARGE SCALE GENOMIC DNA]</scope>
    <source>
        <strain evidence="3">17A/GY</strain>
    </source>
</reference>
<feature type="transmembrane region" description="Helical" evidence="1">
    <location>
        <begin position="69"/>
        <end position="87"/>
    </location>
</feature>
<dbReference type="AlphaFoldDB" id="A0A061HWP6"/>
<evidence type="ECO:0000313" key="3">
    <source>
        <dbReference type="Proteomes" id="UP000030759"/>
    </source>
</evidence>